<evidence type="ECO:0000313" key="4">
    <source>
        <dbReference type="Proteomes" id="UP000821837"/>
    </source>
</evidence>
<dbReference type="InterPro" id="IPR001130">
    <property type="entry name" value="TatD-like"/>
</dbReference>
<dbReference type="PANTHER" id="PTHR46363:SF1">
    <property type="entry name" value="DEOXYRIBONUCLEASE TATDN2-RELATED"/>
    <property type="match status" value="1"/>
</dbReference>
<evidence type="ECO:0000313" key="3">
    <source>
        <dbReference type="EMBL" id="KAH7947566.1"/>
    </source>
</evidence>
<comment type="similarity">
    <text evidence="1">Belongs to the metallo-dependent hydrolases superfamily. TatD-type hydrolase family.</text>
</comment>
<evidence type="ECO:0000256" key="2">
    <source>
        <dbReference type="ARBA" id="ARBA00022801"/>
    </source>
</evidence>
<proteinExistence type="inferred from homology"/>
<dbReference type="CDD" id="cd01310">
    <property type="entry name" value="TatD_DNAse"/>
    <property type="match status" value="1"/>
</dbReference>
<reference evidence="3" key="2">
    <citation type="submission" date="2021-09" db="EMBL/GenBank/DDBJ databases">
        <authorList>
            <person name="Jia N."/>
            <person name="Wang J."/>
            <person name="Shi W."/>
            <person name="Du L."/>
            <person name="Sun Y."/>
            <person name="Zhan W."/>
            <person name="Jiang J."/>
            <person name="Wang Q."/>
            <person name="Zhang B."/>
            <person name="Ji P."/>
            <person name="Sakyi L.B."/>
            <person name="Cui X."/>
            <person name="Yuan T."/>
            <person name="Jiang B."/>
            <person name="Yang W."/>
            <person name="Lam T.T.-Y."/>
            <person name="Chang Q."/>
            <person name="Ding S."/>
            <person name="Wang X."/>
            <person name="Zhu J."/>
            <person name="Ruan X."/>
            <person name="Zhao L."/>
            <person name="Wei J."/>
            <person name="Que T."/>
            <person name="Du C."/>
            <person name="Cheng J."/>
            <person name="Dai P."/>
            <person name="Han X."/>
            <person name="Huang E."/>
            <person name="Gao Y."/>
            <person name="Liu J."/>
            <person name="Shao H."/>
            <person name="Ye R."/>
            <person name="Li L."/>
            <person name="Wei W."/>
            <person name="Wang X."/>
            <person name="Wang C."/>
            <person name="Huo Q."/>
            <person name="Li W."/>
            <person name="Guo W."/>
            <person name="Chen H."/>
            <person name="Chen S."/>
            <person name="Zhou L."/>
            <person name="Zhou L."/>
            <person name="Ni X."/>
            <person name="Tian J."/>
            <person name="Zhou Y."/>
            <person name="Sheng Y."/>
            <person name="Liu T."/>
            <person name="Pan Y."/>
            <person name="Xia L."/>
            <person name="Li J."/>
            <person name="Zhao F."/>
            <person name="Cao W."/>
        </authorList>
    </citation>
    <scope>NUCLEOTIDE SEQUENCE</scope>
    <source>
        <strain evidence="3">Rsan-2018</strain>
        <tissue evidence="3">Larvae</tissue>
    </source>
</reference>
<keyword evidence="4" id="KW-1185">Reference proteome</keyword>
<evidence type="ECO:0000256" key="1">
    <source>
        <dbReference type="ARBA" id="ARBA00009275"/>
    </source>
</evidence>
<dbReference type="PROSITE" id="PS01137">
    <property type="entry name" value="TATD_1"/>
    <property type="match status" value="1"/>
</dbReference>
<dbReference type="InterPro" id="IPR032466">
    <property type="entry name" value="Metal_Hydrolase"/>
</dbReference>
<sequence length="505" mass="57410">MKLATEVPRGVKEWPYSFSSRVGIVDTHCHLDFLFRKCRHSGSFGDFRKAHAATFPKNYEGCVAVFCDPETFKKRNVWRGLLSEEGVWGAFGCHPHMARLYNEDVEEAMIAALEHPRVVALGEIGLDYSSKNKCDHLMQQRVFRAQLHLARNGKLPLVIHSRDASMDTLRILKEEMPVDWRIHRHCFTGEWTEAQQWLDAFPNLCIGLTPLLGFRNAGPLAEVGRKIPLDRLLLETDATYFLPKRESGRLSHSHPGMAVHVATTLSSIRGIPLEDILGEALQGSDADGLRLQEVKIDSIVVRQQQRQRITTSVPTATINDVCVLFGVFLWNLNSKASANVIQDWLMNWGKDLVVLFPAVSEPPPVQRIMSALSSKAVSSTSVWKSRYPSPLLCMRLETTPDLGLLWCERTWKSRDPSLPWILRFMATMVPRLTVYAFPRRKRDFDLNWIRLVTKGVHLDRAVACLLGFIKLFCRPDDSKVLQGSDADCLRLEEIDSMVVRQQLRT</sequence>
<dbReference type="VEuPathDB" id="VectorBase:RSAN_043760"/>
<keyword evidence="2" id="KW-0378">Hydrolase</keyword>
<dbReference type="Gene3D" id="3.20.20.140">
    <property type="entry name" value="Metal-dependent hydrolases"/>
    <property type="match status" value="1"/>
</dbReference>
<reference evidence="3" key="1">
    <citation type="journal article" date="2020" name="Cell">
        <title>Large-Scale Comparative Analyses of Tick Genomes Elucidate Their Genetic Diversity and Vector Capacities.</title>
        <authorList>
            <consortium name="Tick Genome and Microbiome Consortium (TIGMIC)"/>
            <person name="Jia N."/>
            <person name="Wang J."/>
            <person name="Shi W."/>
            <person name="Du L."/>
            <person name="Sun Y."/>
            <person name="Zhan W."/>
            <person name="Jiang J.F."/>
            <person name="Wang Q."/>
            <person name="Zhang B."/>
            <person name="Ji P."/>
            <person name="Bell-Sakyi L."/>
            <person name="Cui X.M."/>
            <person name="Yuan T.T."/>
            <person name="Jiang B.G."/>
            <person name="Yang W.F."/>
            <person name="Lam T.T."/>
            <person name="Chang Q.C."/>
            <person name="Ding S.J."/>
            <person name="Wang X.J."/>
            <person name="Zhu J.G."/>
            <person name="Ruan X.D."/>
            <person name="Zhao L."/>
            <person name="Wei J.T."/>
            <person name="Ye R.Z."/>
            <person name="Que T.C."/>
            <person name="Du C.H."/>
            <person name="Zhou Y.H."/>
            <person name="Cheng J.X."/>
            <person name="Dai P.F."/>
            <person name="Guo W.B."/>
            <person name="Han X.H."/>
            <person name="Huang E.J."/>
            <person name="Li L.F."/>
            <person name="Wei W."/>
            <person name="Gao Y.C."/>
            <person name="Liu J.Z."/>
            <person name="Shao H.Z."/>
            <person name="Wang X."/>
            <person name="Wang C.C."/>
            <person name="Yang T.C."/>
            <person name="Huo Q.B."/>
            <person name="Li W."/>
            <person name="Chen H.Y."/>
            <person name="Chen S.E."/>
            <person name="Zhou L.G."/>
            <person name="Ni X.B."/>
            <person name="Tian J.H."/>
            <person name="Sheng Y."/>
            <person name="Liu T."/>
            <person name="Pan Y.S."/>
            <person name="Xia L.Y."/>
            <person name="Li J."/>
            <person name="Zhao F."/>
            <person name="Cao W.C."/>
        </authorList>
    </citation>
    <scope>NUCLEOTIDE SEQUENCE</scope>
    <source>
        <strain evidence="3">Rsan-2018</strain>
    </source>
</reference>
<gene>
    <name evidence="3" type="ORF">HPB52_013372</name>
</gene>
<accession>A0A9D4SSJ1</accession>
<dbReference type="InterPro" id="IPR018228">
    <property type="entry name" value="DNase_TatD-rel_CS"/>
</dbReference>
<dbReference type="AlphaFoldDB" id="A0A9D4SSJ1"/>
<dbReference type="GO" id="GO:0016788">
    <property type="term" value="F:hydrolase activity, acting on ester bonds"/>
    <property type="evidence" value="ECO:0007669"/>
    <property type="project" value="InterPro"/>
</dbReference>
<protein>
    <submittedName>
        <fullName evidence="3">Uncharacterized protein</fullName>
    </submittedName>
</protein>
<name>A0A9D4SSJ1_RHISA</name>
<organism evidence="3 4">
    <name type="scientific">Rhipicephalus sanguineus</name>
    <name type="common">Brown dog tick</name>
    <name type="synonym">Ixodes sanguineus</name>
    <dbReference type="NCBI Taxonomy" id="34632"/>
    <lineage>
        <taxon>Eukaryota</taxon>
        <taxon>Metazoa</taxon>
        <taxon>Ecdysozoa</taxon>
        <taxon>Arthropoda</taxon>
        <taxon>Chelicerata</taxon>
        <taxon>Arachnida</taxon>
        <taxon>Acari</taxon>
        <taxon>Parasitiformes</taxon>
        <taxon>Ixodida</taxon>
        <taxon>Ixodoidea</taxon>
        <taxon>Ixodidae</taxon>
        <taxon>Rhipicephalinae</taxon>
        <taxon>Rhipicephalus</taxon>
        <taxon>Rhipicephalus</taxon>
    </lineage>
</organism>
<dbReference type="VEuPathDB" id="VectorBase:RSAN_036481"/>
<dbReference type="SUPFAM" id="SSF51556">
    <property type="entry name" value="Metallo-dependent hydrolases"/>
    <property type="match status" value="1"/>
</dbReference>
<dbReference type="EMBL" id="JABSTV010001252">
    <property type="protein sequence ID" value="KAH7947566.1"/>
    <property type="molecule type" value="Genomic_DNA"/>
</dbReference>
<dbReference type="Pfam" id="PF01026">
    <property type="entry name" value="TatD_DNase"/>
    <property type="match status" value="1"/>
</dbReference>
<dbReference type="PANTHER" id="PTHR46363">
    <property type="entry name" value="DEOXYRIBONUCLEASE TATDN2-RELATED"/>
    <property type="match status" value="1"/>
</dbReference>
<dbReference type="Proteomes" id="UP000821837">
    <property type="component" value="Chromosome 6"/>
</dbReference>
<comment type="caution">
    <text evidence="3">The sequence shown here is derived from an EMBL/GenBank/DDBJ whole genome shotgun (WGS) entry which is preliminary data.</text>
</comment>